<feature type="chain" id="PRO_5007811650" description="DUF1329 domain-containing protein" evidence="2">
    <location>
        <begin position="25"/>
        <end position="454"/>
    </location>
</feature>
<dbReference type="InterPro" id="IPR010752">
    <property type="entry name" value="DUF1329"/>
</dbReference>
<dbReference type="EMBL" id="CP015225">
    <property type="protein sequence ID" value="AMZ71279.1"/>
    <property type="molecule type" value="Genomic_DNA"/>
</dbReference>
<evidence type="ECO:0000256" key="1">
    <source>
        <dbReference type="SAM" id="MobiDB-lite"/>
    </source>
</evidence>
<evidence type="ECO:0000313" key="4">
    <source>
        <dbReference type="Proteomes" id="UP000076083"/>
    </source>
</evidence>
<name>A0A159ZWG4_PSEFL</name>
<evidence type="ECO:0000313" key="3">
    <source>
        <dbReference type="EMBL" id="AMZ71279.1"/>
    </source>
</evidence>
<reference evidence="4" key="1">
    <citation type="submission" date="2016-04" db="EMBL/GenBank/DDBJ databases">
        <authorList>
            <person name="Ray J."/>
            <person name="Price M."/>
            <person name="Deutschbauer A."/>
        </authorList>
    </citation>
    <scope>NUCLEOTIDE SEQUENCE [LARGE SCALE GENOMIC DNA]</scope>
    <source>
        <strain evidence="4">FW300-N2E2</strain>
    </source>
</reference>
<sequence length="454" mass="50980">MKRSNLASVLALAVLAGAVQSAFASEAGQLGGAELTAFGAQRSGNADGSIPAYSDEPLSLPACYDKDEPTNFCDPWNDKPIFTITPQNLSQYAERLTEGQKALFARYPEYKMNVYQTRRTVRFPQTYQDNTRKNVDACKTANAGVSIEGCYAGLPFPLPKTGNEVIWNHQLQYSPPLQANARSYLVDGSARRILLNALKVLESSEFLDTTDNGPKGSGAEFWRVRFFVYDPARRNGEQTLARYQVSGEQRAWQYLPGQRRVKLAPDLAYDTPSPVAGGITTMDQQRLILGKQDRYDFKYLGVEEKLINYNNFAVYDYKACSEDKLFTKSFPNPECIRWELHRVRVVEATLKPGFRHLLPKRRFYIDEDASGAGTADSYDVTGKLIRIDSMLTIPNYVYGYGLIPDNTLTFDLERGAYILPSFTGFKGGRLRSDWQTPRSPPGPPKTWGRRVSVE</sequence>
<dbReference type="Gene3D" id="2.50.20.10">
    <property type="entry name" value="Lipoprotein localisation LolA/LolB/LppX"/>
    <property type="match status" value="1"/>
</dbReference>
<protein>
    <recommendedName>
        <fullName evidence="5">DUF1329 domain-containing protein</fullName>
    </recommendedName>
</protein>
<organism evidence="3 4">
    <name type="scientific">Pseudomonas fluorescens</name>
    <dbReference type="NCBI Taxonomy" id="294"/>
    <lineage>
        <taxon>Bacteria</taxon>
        <taxon>Pseudomonadati</taxon>
        <taxon>Pseudomonadota</taxon>
        <taxon>Gammaproteobacteria</taxon>
        <taxon>Pseudomonadales</taxon>
        <taxon>Pseudomonadaceae</taxon>
        <taxon>Pseudomonas</taxon>
    </lineage>
</organism>
<keyword evidence="2" id="KW-0732">Signal</keyword>
<evidence type="ECO:0000256" key="2">
    <source>
        <dbReference type="SAM" id="SignalP"/>
    </source>
</evidence>
<gene>
    <name evidence="3" type="ORF">TK06_09260</name>
</gene>
<dbReference type="Pfam" id="PF07044">
    <property type="entry name" value="DUF1329"/>
    <property type="match status" value="1"/>
</dbReference>
<evidence type="ECO:0008006" key="5">
    <source>
        <dbReference type="Google" id="ProtNLM"/>
    </source>
</evidence>
<proteinExistence type="predicted"/>
<dbReference type="Proteomes" id="UP000076083">
    <property type="component" value="Chromosome"/>
</dbReference>
<reference evidence="3 4" key="2">
    <citation type="journal article" date="2018" name="Nature">
        <title>Mutant phenotypes for thousands of bacterial genes of unknown function.</title>
        <authorList>
            <person name="Price M.N."/>
            <person name="Wetmore K.M."/>
            <person name="Waters R.J."/>
            <person name="Callaghan M."/>
            <person name="Ray J."/>
            <person name="Liu H."/>
            <person name="Kuehl J.V."/>
            <person name="Melnyk R.A."/>
            <person name="Lamson J.S."/>
            <person name="Suh Y."/>
            <person name="Carlson H.K."/>
            <person name="Esquivel Z."/>
            <person name="Sadeeshkumar H."/>
            <person name="Chakraborty R."/>
            <person name="Zane G.M."/>
            <person name="Rubin B.E."/>
            <person name="Wall J.D."/>
            <person name="Visel A."/>
            <person name="Bristow J."/>
            <person name="Blow M.J."/>
            <person name="Arkin A.P."/>
            <person name="Deutschbauer A.M."/>
        </authorList>
    </citation>
    <scope>NUCLEOTIDE SEQUENCE [LARGE SCALE GENOMIC DNA]</scope>
    <source>
        <strain evidence="3 4">FW300-N2E2</strain>
    </source>
</reference>
<dbReference type="RefSeq" id="WP_063321839.1">
    <property type="nucleotide sequence ID" value="NZ_CP015225.1"/>
</dbReference>
<feature type="region of interest" description="Disordered" evidence="1">
    <location>
        <begin position="430"/>
        <end position="454"/>
    </location>
</feature>
<feature type="signal peptide" evidence="2">
    <location>
        <begin position="1"/>
        <end position="24"/>
    </location>
</feature>
<accession>A0A159ZWG4</accession>
<dbReference type="AlphaFoldDB" id="A0A159ZWG4"/>